<keyword evidence="6 8" id="KW-0472">Membrane</keyword>
<evidence type="ECO:0000256" key="4">
    <source>
        <dbReference type="ARBA" id="ARBA00022970"/>
    </source>
</evidence>
<feature type="region of interest" description="Disordered" evidence="7">
    <location>
        <begin position="1"/>
        <end position="20"/>
    </location>
</feature>
<feature type="transmembrane region" description="Helical" evidence="8">
    <location>
        <begin position="185"/>
        <end position="206"/>
    </location>
</feature>
<evidence type="ECO:0000259" key="9">
    <source>
        <dbReference type="Pfam" id="PF00324"/>
    </source>
</evidence>
<accession>A0A163K829</accession>
<dbReference type="FunCoup" id="A0A163K829">
    <property type="interactions" value="506"/>
</dbReference>
<feature type="transmembrane region" description="Helical" evidence="8">
    <location>
        <begin position="396"/>
        <end position="417"/>
    </location>
</feature>
<dbReference type="PANTHER" id="PTHR43341">
    <property type="entry name" value="AMINO ACID PERMEASE"/>
    <property type="match status" value="1"/>
</dbReference>
<feature type="domain" description="Amino acid permease/ SLC12A" evidence="9">
    <location>
        <begin position="78"/>
        <end position="525"/>
    </location>
</feature>
<dbReference type="GO" id="GO:0015171">
    <property type="term" value="F:amino acid transmembrane transporter activity"/>
    <property type="evidence" value="ECO:0007669"/>
    <property type="project" value="TreeGrafter"/>
</dbReference>
<feature type="transmembrane region" description="Helical" evidence="8">
    <location>
        <begin position="157"/>
        <end position="179"/>
    </location>
</feature>
<organism evidence="10">
    <name type="scientific">Absidia glauca</name>
    <name type="common">Pin mould</name>
    <dbReference type="NCBI Taxonomy" id="4829"/>
    <lineage>
        <taxon>Eukaryota</taxon>
        <taxon>Fungi</taxon>
        <taxon>Fungi incertae sedis</taxon>
        <taxon>Mucoromycota</taxon>
        <taxon>Mucoromycotina</taxon>
        <taxon>Mucoromycetes</taxon>
        <taxon>Mucorales</taxon>
        <taxon>Cunninghamellaceae</taxon>
        <taxon>Absidia</taxon>
    </lineage>
</organism>
<feature type="transmembrane region" description="Helical" evidence="8">
    <location>
        <begin position="423"/>
        <end position="446"/>
    </location>
</feature>
<dbReference type="PANTHER" id="PTHR43341:SF1">
    <property type="entry name" value="GENERAL AMINO-ACID PERMEASE GAP1"/>
    <property type="match status" value="1"/>
</dbReference>
<dbReference type="EMBL" id="LT554489">
    <property type="protein sequence ID" value="SAM06031.1"/>
    <property type="molecule type" value="Genomic_DNA"/>
</dbReference>
<evidence type="ECO:0000256" key="1">
    <source>
        <dbReference type="ARBA" id="ARBA00004141"/>
    </source>
</evidence>
<name>A0A163K829_ABSGL</name>
<dbReference type="PROSITE" id="PS00218">
    <property type="entry name" value="AMINO_ACID_PERMEASE_1"/>
    <property type="match status" value="1"/>
</dbReference>
<feature type="transmembrane region" description="Helical" evidence="8">
    <location>
        <begin position="81"/>
        <end position="101"/>
    </location>
</feature>
<dbReference type="AlphaFoldDB" id="A0A163K829"/>
<feature type="transmembrane region" description="Helical" evidence="8">
    <location>
        <begin position="467"/>
        <end position="486"/>
    </location>
</feature>
<evidence type="ECO:0000256" key="3">
    <source>
        <dbReference type="ARBA" id="ARBA00022692"/>
    </source>
</evidence>
<dbReference type="InterPro" id="IPR004840">
    <property type="entry name" value="Amino_acid_permease_CS"/>
</dbReference>
<dbReference type="InParanoid" id="A0A163K829"/>
<sequence>MDGGLNEQGQRKTYKGYDQRSTINYGSEKIEYDSSSQISGRSHHHDMKVEPGSLESGDASSSNVDMQDGTQRGLKTRHIQMIALGGCIGLFLNMGMNIATAGPAGALIAYIVIGFMVYCIMTALGEMASLIPVTGSFNHYASRFVDKSLGFSLGWNYWFYSVTIATELSAAATIIDWWGPILPDAAWSAIFMVIIIAVNLLSVKLYGELEYYISMIKILIVLVFIIIAILVSTGAVGGQGPIGFRYWIAPGAFANGGVGTVSVLLSAGFSYQGTEVVGITAGEARNPIKAIPRAISNTFWRILFFYVFTIFLIGMCMPYDNEQLANGDGSPNTSAFTLIFELAGIKAGAHVINAIVLTAVLSAANAAVYTTARTLLGLAQDGNAPAFLLKTNRFGAPWIAVLVSSICGFAACFVSIYSASVGFVWFLSITTVAGFISWWGISFVHLRFRRAYVKQGRDLKELPYLSPWYPFSDLFPCILCILIILGQGYNAFTPQFDIRIFMQNYCGLIPAPILYVGHKLYMKSKVVPLDEADFETGRVSVYDIQQANAGERKLTWWRRALYFIL</sequence>
<comment type="subcellular location">
    <subcellularLocation>
        <location evidence="1">Membrane</location>
        <topology evidence="1">Multi-pass membrane protein</topology>
    </subcellularLocation>
</comment>
<evidence type="ECO:0000313" key="10">
    <source>
        <dbReference type="EMBL" id="SAM06031.1"/>
    </source>
</evidence>
<dbReference type="STRING" id="4829.A0A163K829"/>
<evidence type="ECO:0000256" key="2">
    <source>
        <dbReference type="ARBA" id="ARBA00022448"/>
    </source>
</evidence>
<dbReference type="OrthoDB" id="3900342at2759"/>
<feature type="transmembrane region" description="Helical" evidence="8">
    <location>
        <begin position="107"/>
        <end position="137"/>
    </location>
</feature>
<keyword evidence="11" id="KW-1185">Reference proteome</keyword>
<dbReference type="Gene3D" id="1.20.1740.10">
    <property type="entry name" value="Amino acid/polyamine transporter I"/>
    <property type="match status" value="1"/>
</dbReference>
<keyword evidence="4" id="KW-0029">Amino-acid transport</keyword>
<evidence type="ECO:0000256" key="5">
    <source>
        <dbReference type="ARBA" id="ARBA00022989"/>
    </source>
</evidence>
<evidence type="ECO:0000256" key="7">
    <source>
        <dbReference type="SAM" id="MobiDB-lite"/>
    </source>
</evidence>
<feature type="transmembrane region" description="Helical" evidence="8">
    <location>
        <begin position="299"/>
        <end position="320"/>
    </location>
</feature>
<dbReference type="InterPro" id="IPR004841">
    <property type="entry name" value="AA-permease/SLC12A_dom"/>
</dbReference>
<keyword evidence="2" id="KW-0813">Transport</keyword>
<keyword evidence="3 8" id="KW-0812">Transmembrane</keyword>
<dbReference type="GO" id="GO:0016020">
    <property type="term" value="C:membrane"/>
    <property type="evidence" value="ECO:0007669"/>
    <property type="project" value="UniProtKB-SubCell"/>
</dbReference>
<feature type="region of interest" description="Disordered" evidence="7">
    <location>
        <begin position="30"/>
        <end position="70"/>
    </location>
</feature>
<gene>
    <name evidence="10" type="primary">ABSGL_11907.1 scaffold 12357</name>
</gene>
<feature type="transmembrane region" description="Helical" evidence="8">
    <location>
        <begin position="351"/>
        <end position="376"/>
    </location>
</feature>
<feature type="transmembrane region" description="Helical" evidence="8">
    <location>
        <begin position="498"/>
        <end position="516"/>
    </location>
</feature>
<evidence type="ECO:0000256" key="8">
    <source>
        <dbReference type="SAM" id="Phobius"/>
    </source>
</evidence>
<proteinExistence type="predicted"/>
<evidence type="ECO:0000256" key="6">
    <source>
        <dbReference type="ARBA" id="ARBA00023136"/>
    </source>
</evidence>
<keyword evidence="5 8" id="KW-1133">Transmembrane helix</keyword>
<dbReference type="FunFam" id="1.20.1740.10:FF:000001">
    <property type="entry name" value="Amino acid permease"/>
    <property type="match status" value="1"/>
</dbReference>
<evidence type="ECO:0000313" key="11">
    <source>
        <dbReference type="Proteomes" id="UP000078561"/>
    </source>
</evidence>
<dbReference type="InterPro" id="IPR050524">
    <property type="entry name" value="APC_YAT"/>
</dbReference>
<feature type="compositionally biased region" description="Polar residues" evidence="7">
    <location>
        <begin position="58"/>
        <end position="70"/>
    </location>
</feature>
<reference evidence="10" key="1">
    <citation type="submission" date="2016-04" db="EMBL/GenBank/DDBJ databases">
        <authorList>
            <person name="Evans L.H."/>
            <person name="Alamgir A."/>
            <person name="Owens N."/>
            <person name="Weber N.D."/>
            <person name="Virtaneva K."/>
            <person name="Barbian K."/>
            <person name="Babar A."/>
            <person name="Rosenke K."/>
        </authorList>
    </citation>
    <scope>NUCLEOTIDE SEQUENCE [LARGE SCALE GENOMIC DNA]</scope>
    <source>
        <strain evidence="10">CBS 101.48</strain>
    </source>
</reference>
<feature type="transmembrane region" description="Helical" evidence="8">
    <location>
        <begin position="218"/>
        <end position="238"/>
    </location>
</feature>
<dbReference type="Pfam" id="PF00324">
    <property type="entry name" value="AA_permease"/>
    <property type="match status" value="1"/>
</dbReference>
<dbReference type="OMA" id="FRYWIAP"/>
<protein>
    <recommendedName>
        <fullName evidence="9">Amino acid permease/ SLC12A domain-containing protein</fullName>
    </recommendedName>
</protein>
<dbReference type="Proteomes" id="UP000078561">
    <property type="component" value="Unassembled WGS sequence"/>
</dbReference>
<feature type="transmembrane region" description="Helical" evidence="8">
    <location>
        <begin position="244"/>
        <end position="265"/>
    </location>
</feature>